<evidence type="ECO:0000256" key="3">
    <source>
        <dbReference type="ARBA" id="ARBA00005745"/>
    </source>
</evidence>
<feature type="domain" description="Type II secretion system protein GspF" evidence="12">
    <location>
        <begin position="270"/>
        <end position="391"/>
    </location>
</feature>
<dbReference type="PANTHER" id="PTHR30012:SF0">
    <property type="entry name" value="TYPE II SECRETION SYSTEM PROTEIN F-RELATED"/>
    <property type="match status" value="1"/>
</dbReference>
<comment type="function">
    <text evidence="1">Component of the type II secretion system inner membrane complex required for the energy-dependent secretion of extracellular factors such as proteases and toxins from the periplasm.</text>
</comment>
<gene>
    <name evidence="13" type="ORF">OFY17_01030</name>
</gene>
<feature type="transmembrane region" description="Helical" evidence="11">
    <location>
        <begin position="372"/>
        <end position="393"/>
    </location>
</feature>
<evidence type="ECO:0000256" key="5">
    <source>
        <dbReference type="ARBA" id="ARBA00022475"/>
    </source>
</evidence>
<reference evidence="13 14" key="1">
    <citation type="submission" date="2022-10" db="EMBL/GenBank/DDBJ databases">
        <title>Marinomonas transparenta sp. nov. and Marinomonas sargassi sp. nov., isolated from marine alga (Sargassum natans (L.) Gaillon).</title>
        <authorList>
            <person name="Wang Y."/>
        </authorList>
    </citation>
    <scope>NUCLEOTIDE SEQUENCE [LARGE SCALE GENOMIC DNA]</scope>
    <source>
        <strain evidence="13 14">C2222</strain>
    </source>
</reference>
<organism evidence="13 14">
    <name type="scientific">Marinomonas sargassi</name>
    <dbReference type="NCBI Taxonomy" id="2984494"/>
    <lineage>
        <taxon>Bacteria</taxon>
        <taxon>Pseudomonadati</taxon>
        <taxon>Pseudomonadota</taxon>
        <taxon>Gammaproteobacteria</taxon>
        <taxon>Oceanospirillales</taxon>
        <taxon>Oceanospirillaceae</taxon>
        <taxon>Marinomonas</taxon>
    </lineage>
</organism>
<evidence type="ECO:0000313" key="13">
    <source>
        <dbReference type="EMBL" id="MCV2401454.1"/>
    </source>
</evidence>
<dbReference type="Gene3D" id="1.20.81.30">
    <property type="entry name" value="Type II secretion system (T2SS), domain F"/>
    <property type="match status" value="2"/>
</dbReference>
<evidence type="ECO:0000256" key="4">
    <source>
        <dbReference type="ARBA" id="ARBA00022448"/>
    </source>
</evidence>
<feature type="transmembrane region" description="Helical" evidence="11">
    <location>
        <begin position="165"/>
        <end position="188"/>
    </location>
</feature>
<evidence type="ECO:0000256" key="11">
    <source>
        <dbReference type="SAM" id="Phobius"/>
    </source>
</evidence>
<dbReference type="InterPro" id="IPR042094">
    <property type="entry name" value="T2SS_GspF_sf"/>
</dbReference>
<dbReference type="InterPro" id="IPR001992">
    <property type="entry name" value="T2SS_GspF/T4SS_PilC_CS"/>
</dbReference>
<accession>A0ABT2YNJ1</accession>
<protein>
    <recommendedName>
        <fullName evidence="9">General secretion pathway protein F</fullName>
    </recommendedName>
</protein>
<dbReference type="InterPro" id="IPR018076">
    <property type="entry name" value="T2SS_GspF_dom"/>
</dbReference>
<dbReference type="PANTHER" id="PTHR30012">
    <property type="entry name" value="GENERAL SECRETION PATHWAY PROTEIN"/>
    <property type="match status" value="1"/>
</dbReference>
<evidence type="ECO:0000256" key="10">
    <source>
        <dbReference type="RuleBase" id="RU003923"/>
    </source>
</evidence>
<proteinExistence type="inferred from homology"/>
<dbReference type="EMBL" id="JAOVZB010000001">
    <property type="protein sequence ID" value="MCV2401454.1"/>
    <property type="molecule type" value="Genomic_DNA"/>
</dbReference>
<evidence type="ECO:0000313" key="14">
    <source>
        <dbReference type="Proteomes" id="UP001209713"/>
    </source>
</evidence>
<comment type="caution">
    <text evidence="13">The sequence shown here is derived from an EMBL/GenBank/DDBJ whole genome shotgun (WGS) entry which is preliminary data.</text>
</comment>
<comment type="similarity">
    <text evidence="3 10">Belongs to the GSP F family.</text>
</comment>
<comment type="subcellular location">
    <subcellularLocation>
        <location evidence="10">Cell inner membrane</location>
        <topology evidence="10">Multi-pass membrane protein</topology>
    </subcellularLocation>
    <subcellularLocation>
        <location evidence="2">Cell membrane</location>
        <topology evidence="2">Multi-pass membrane protein</topology>
    </subcellularLocation>
</comment>
<feature type="domain" description="Type II secretion system protein GspF" evidence="12">
    <location>
        <begin position="67"/>
        <end position="189"/>
    </location>
</feature>
<dbReference type="Proteomes" id="UP001209713">
    <property type="component" value="Unassembled WGS sequence"/>
</dbReference>
<evidence type="ECO:0000256" key="7">
    <source>
        <dbReference type="ARBA" id="ARBA00022989"/>
    </source>
</evidence>
<evidence type="ECO:0000259" key="12">
    <source>
        <dbReference type="Pfam" id="PF00482"/>
    </source>
</evidence>
<keyword evidence="14" id="KW-1185">Reference proteome</keyword>
<evidence type="ECO:0000256" key="2">
    <source>
        <dbReference type="ARBA" id="ARBA00004651"/>
    </source>
</evidence>
<sequence>MNTFAYTAVDAAGKKVKGTLEATSEADLRQKIRDKGLVPIQIKATHSATKNKKHSYAMNPKQRSILFRTLSTLVSPNLPLDQAMVIAAEQTKDKSMRKMIDNTTKAVREGKTLSSALGDYPKSFPPLYLASIEASEESGTLNKVLLRLAEHSENHYSNNQKIKLAMLYPSILVTLSLLITGYLLGFVMPDIVDTYQDQSQALPPLTSVMMTLSQLLVTYWAWIILSLAALIAVYSLLSRKANIRLKIDQFKLCLPLLGKVIKTIESTNYISTLSMLVNAGIPLSQAMSISGASLSNKEIKDRLEGVLSEVSKGKTLSKQLRDTNILPSMMMHLIESGERSEQLGAMLEKACVEQSKEIHNITNAAISLINPILLIFMGGAVLLIALAIMLPIMNMSSFIG</sequence>
<evidence type="ECO:0000256" key="1">
    <source>
        <dbReference type="ARBA" id="ARBA00002684"/>
    </source>
</evidence>
<name>A0ABT2YNJ1_9GAMM</name>
<dbReference type="InterPro" id="IPR003004">
    <property type="entry name" value="GspF/PilC"/>
</dbReference>
<evidence type="ECO:0000256" key="6">
    <source>
        <dbReference type="ARBA" id="ARBA00022692"/>
    </source>
</evidence>
<dbReference type="RefSeq" id="WP_263528830.1">
    <property type="nucleotide sequence ID" value="NZ_JAOVZB010000001.1"/>
</dbReference>
<dbReference type="Pfam" id="PF00482">
    <property type="entry name" value="T2SSF"/>
    <property type="match status" value="2"/>
</dbReference>
<keyword evidence="5" id="KW-1003">Cell membrane</keyword>
<evidence type="ECO:0000256" key="8">
    <source>
        <dbReference type="ARBA" id="ARBA00023136"/>
    </source>
</evidence>
<keyword evidence="8 11" id="KW-0472">Membrane</keyword>
<keyword evidence="6 10" id="KW-0812">Transmembrane</keyword>
<evidence type="ECO:0000256" key="9">
    <source>
        <dbReference type="ARBA" id="ARBA00030750"/>
    </source>
</evidence>
<dbReference type="PRINTS" id="PR00812">
    <property type="entry name" value="BCTERIALGSPF"/>
</dbReference>
<keyword evidence="7 11" id="KW-1133">Transmembrane helix</keyword>
<dbReference type="PROSITE" id="PS00874">
    <property type="entry name" value="T2SP_F"/>
    <property type="match status" value="1"/>
</dbReference>
<feature type="transmembrane region" description="Helical" evidence="11">
    <location>
        <begin position="219"/>
        <end position="237"/>
    </location>
</feature>
<keyword evidence="4 10" id="KW-0813">Transport</keyword>